<reference evidence="2" key="1">
    <citation type="submission" date="2022-11" db="UniProtKB">
        <authorList>
            <consortium name="WormBaseParasite"/>
        </authorList>
    </citation>
    <scope>IDENTIFICATION</scope>
</reference>
<dbReference type="WBParaSite" id="nRc.2.0.1.t32003-RA">
    <property type="protein sequence ID" value="nRc.2.0.1.t32003-RA"/>
    <property type="gene ID" value="nRc.2.0.1.g32003"/>
</dbReference>
<dbReference type="AlphaFoldDB" id="A0A915K2F4"/>
<name>A0A915K2F4_ROMCU</name>
<protein>
    <submittedName>
        <fullName evidence="2">Uncharacterized protein</fullName>
    </submittedName>
</protein>
<keyword evidence="1" id="KW-1185">Reference proteome</keyword>
<evidence type="ECO:0000313" key="2">
    <source>
        <dbReference type="WBParaSite" id="nRc.2.0.1.t32003-RA"/>
    </source>
</evidence>
<evidence type="ECO:0000313" key="1">
    <source>
        <dbReference type="Proteomes" id="UP000887565"/>
    </source>
</evidence>
<proteinExistence type="predicted"/>
<dbReference type="Proteomes" id="UP000887565">
    <property type="component" value="Unplaced"/>
</dbReference>
<sequence length="73" mass="8365">MKKVLLHTRSFGCNRPIGKSLNLESRVSIIDATKADQMAEIFLKVMVDIKKEIVRNETTKIIKPMKLTLVSFF</sequence>
<accession>A0A915K2F4</accession>
<organism evidence="1 2">
    <name type="scientific">Romanomermis culicivorax</name>
    <name type="common">Nematode worm</name>
    <dbReference type="NCBI Taxonomy" id="13658"/>
    <lineage>
        <taxon>Eukaryota</taxon>
        <taxon>Metazoa</taxon>
        <taxon>Ecdysozoa</taxon>
        <taxon>Nematoda</taxon>
        <taxon>Enoplea</taxon>
        <taxon>Dorylaimia</taxon>
        <taxon>Mermithida</taxon>
        <taxon>Mermithoidea</taxon>
        <taxon>Mermithidae</taxon>
        <taxon>Romanomermis</taxon>
    </lineage>
</organism>